<dbReference type="InterPro" id="IPR043168">
    <property type="entry name" value="DegV_C"/>
</dbReference>
<gene>
    <name evidence="2" type="ORF">ABR75_02625</name>
</gene>
<dbReference type="Proteomes" id="UP000051017">
    <property type="component" value="Unassembled WGS sequence"/>
</dbReference>
<protein>
    <recommendedName>
        <fullName evidence="4">EDD domain protein</fullName>
    </recommendedName>
</protein>
<dbReference type="AlphaFoldDB" id="A0A0R2QDP7"/>
<dbReference type="PANTHER" id="PTHR33434">
    <property type="entry name" value="DEGV DOMAIN-CONTAINING PROTEIN DR_1986-RELATED"/>
    <property type="match status" value="1"/>
</dbReference>
<dbReference type="PROSITE" id="PS51482">
    <property type="entry name" value="DEGV"/>
    <property type="match status" value="1"/>
</dbReference>
<evidence type="ECO:0008006" key="4">
    <source>
        <dbReference type="Google" id="ProtNLM"/>
    </source>
</evidence>
<dbReference type="PANTHER" id="PTHR33434:SF2">
    <property type="entry name" value="FATTY ACID-BINDING PROTEIN TM_1468"/>
    <property type="match status" value="1"/>
</dbReference>
<dbReference type="EMBL" id="LIBJ01000086">
    <property type="protein sequence ID" value="KRO48457.1"/>
    <property type="molecule type" value="Genomic_DNA"/>
</dbReference>
<name>A0A0R2QDP7_9ACTN</name>
<reference evidence="2 3" key="1">
    <citation type="submission" date="2015-10" db="EMBL/GenBank/DDBJ databases">
        <title>Metagenome-Assembled Genomes uncover a global brackish microbiome.</title>
        <authorList>
            <person name="Hugerth L.W."/>
            <person name="Larsson J."/>
            <person name="Alneberg J."/>
            <person name="Lindh M.V."/>
            <person name="Legrand C."/>
            <person name="Pinhassi J."/>
            <person name="Andersson A.F."/>
        </authorList>
    </citation>
    <scope>NUCLEOTIDE SEQUENCE [LARGE SCALE GENOMIC DNA]</scope>
    <source>
        <strain evidence="2">BACL6 MAG-120924-bin43</strain>
    </source>
</reference>
<dbReference type="Gene3D" id="3.30.1180.10">
    <property type="match status" value="1"/>
</dbReference>
<keyword evidence="1" id="KW-0446">Lipid-binding</keyword>
<dbReference type="Pfam" id="PF02645">
    <property type="entry name" value="DegV"/>
    <property type="match status" value="1"/>
</dbReference>
<accession>A0A0R2QDP7</accession>
<dbReference type="SUPFAM" id="SSF82549">
    <property type="entry name" value="DAK1/DegV-like"/>
    <property type="match status" value="1"/>
</dbReference>
<comment type="caution">
    <text evidence="2">The sequence shown here is derived from an EMBL/GenBank/DDBJ whole genome shotgun (WGS) entry which is preliminary data.</text>
</comment>
<dbReference type="NCBIfam" id="TIGR00762">
    <property type="entry name" value="DegV"/>
    <property type="match status" value="1"/>
</dbReference>
<dbReference type="Gene3D" id="3.40.50.10170">
    <property type="match status" value="1"/>
</dbReference>
<sequence>MTVRIVTDSASDIPQSLADANNISIVPLSFRFGDEEFIDRQQLTVAQFWERCGSSTVLPETAAPSPGQFEAEFRRLFSAGATGIVMISLSSQLSATMQSAELAARAVAGDIPVRVVDSRSASMGQGIAAVACAKMAAGGASLDDVAAYANDLAARTQVWAALDTLENLKKGGRISGAKALLASALAIKPILQIKDGLIQEGGKQRTRSKAVALLIDIVRQAGAIENLSVLQAECDDVQEFVTALREFYPGEIMVSDIGAIIGSHTGPRAIGVTFHTK</sequence>
<evidence type="ECO:0000256" key="1">
    <source>
        <dbReference type="ARBA" id="ARBA00023121"/>
    </source>
</evidence>
<evidence type="ECO:0000313" key="2">
    <source>
        <dbReference type="EMBL" id="KRO48457.1"/>
    </source>
</evidence>
<dbReference type="InterPro" id="IPR050270">
    <property type="entry name" value="DegV_domain_contain"/>
</dbReference>
<organism evidence="2 3">
    <name type="scientific">Acidimicrobiia bacterium BACL6 MAG-120924-bin43</name>
    <dbReference type="NCBI Taxonomy" id="1655583"/>
    <lineage>
        <taxon>Bacteria</taxon>
        <taxon>Bacillati</taxon>
        <taxon>Actinomycetota</taxon>
        <taxon>Acidimicrobiia</taxon>
        <taxon>acIV cluster</taxon>
    </lineage>
</organism>
<evidence type="ECO:0000313" key="3">
    <source>
        <dbReference type="Proteomes" id="UP000051017"/>
    </source>
</evidence>
<dbReference type="GO" id="GO:0008289">
    <property type="term" value="F:lipid binding"/>
    <property type="evidence" value="ECO:0007669"/>
    <property type="project" value="UniProtKB-KW"/>
</dbReference>
<proteinExistence type="predicted"/>
<dbReference type="InterPro" id="IPR003797">
    <property type="entry name" value="DegV"/>
</dbReference>